<dbReference type="EMBL" id="VUYU01000001">
    <property type="protein sequence ID" value="NHZ32187.1"/>
    <property type="molecule type" value="Genomic_DNA"/>
</dbReference>
<evidence type="ECO:0000313" key="2">
    <source>
        <dbReference type="EMBL" id="NHZ32187.1"/>
    </source>
</evidence>
<reference evidence="2 3" key="1">
    <citation type="submission" date="2019-09" db="EMBL/GenBank/DDBJ databases">
        <title>Taxonomy of Antarctic Massilia spp.: description of Massilia rubra sp. nov., Massilia aquatica sp. nov., Massilia mucilaginosa sp. nov., Massilia frigida sp. nov. isolated from streams, lakes and regoliths.</title>
        <authorList>
            <person name="Holochova P."/>
            <person name="Sedlacek I."/>
            <person name="Kralova S."/>
            <person name="Maslanova I."/>
            <person name="Busse H.-J."/>
            <person name="Stankova E."/>
            <person name="Vrbovska V."/>
            <person name="Kovarovic V."/>
            <person name="Bartak M."/>
            <person name="Svec P."/>
            <person name="Pantucek R."/>
        </authorList>
    </citation>
    <scope>NUCLEOTIDE SEQUENCE [LARGE SCALE GENOMIC DNA]</scope>
    <source>
        <strain evidence="2 3">CCM 8692</strain>
    </source>
</reference>
<dbReference type="PANTHER" id="PTHR14097:SF8">
    <property type="entry name" value="NAD(P)-BINDING DOMAIN-CONTAINING PROTEIN"/>
    <property type="match status" value="1"/>
</dbReference>
<gene>
    <name evidence="2" type="ORF">F0185_01060</name>
</gene>
<dbReference type="Proteomes" id="UP000785613">
    <property type="component" value="Unassembled WGS sequence"/>
</dbReference>
<dbReference type="Gene3D" id="3.40.50.720">
    <property type="entry name" value="NAD(P)-binding Rossmann-like Domain"/>
    <property type="match status" value="1"/>
</dbReference>
<name>A0ABX0LDC1_9BURK</name>
<accession>A0ABX0LDC1</accession>
<organism evidence="2 3">
    <name type="scientific">Massilia rubra</name>
    <dbReference type="NCBI Taxonomy" id="2607910"/>
    <lineage>
        <taxon>Bacteria</taxon>
        <taxon>Pseudomonadati</taxon>
        <taxon>Pseudomonadota</taxon>
        <taxon>Betaproteobacteria</taxon>
        <taxon>Burkholderiales</taxon>
        <taxon>Oxalobacteraceae</taxon>
        <taxon>Telluria group</taxon>
        <taxon>Massilia</taxon>
    </lineage>
</organism>
<dbReference type="RefSeq" id="WP_167220805.1">
    <property type="nucleotide sequence ID" value="NZ_VUYU01000001.1"/>
</dbReference>
<dbReference type="SUPFAM" id="SSF51735">
    <property type="entry name" value="NAD(P)-binding Rossmann-fold domains"/>
    <property type="match status" value="1"/>
</dbReference>
<keyword evidence="3" id="KW-1185">Reference proteome</keyword>
<feature type="domain" description="NAD(P)-binding" evidence="1">
    <location>
        <begin position="7"/>
        <end position="122"/>
    </location>
</feature>
<dbReference type="InterPro" id="IPR016040">
    <property type="entry name" value="NAD(P)-bd_dom"/>
</dbReference>
<proteinExistence type="predicted"/>
<evidence type="ECO:0000259" key="1">
    <source>
        <dbReference type="Pfam" id="PF13460"/>
    </source>
</evidence>
<dbReference type="Pfam" id="PF13460">
    <property type="entry name" value="NAD_binding_10"/>
    <property type="match status" value="1"/>
</dbReference>
<dbReference type="PANTHER" id="PTHR14097">
    <property type="entry name" value="OXIDOREDUCTASE HTATIP2"/>
    <property type="match status" value="1"/>
</dbReference>
<protein>
    <submittedName>
        <fullName evidence="2">NAD(P)H-binding protein</fullName>
    </submittedName>
</protein>
<comment type="caution">
    <text evidence="2">The sequence shown here is derived from an EMBL/GenBank/DDBJ whole genome shotgun (WGS) entry which is preliminary data.</text>
</comment>
<evidence type="ECO:0000313" key="3">
    <source>
        <dbReference type="Proteomes" id="UP000785613"/>
    </source>
</evidence>
<sequence length="226" mass="24441">MRVLIFGATGMVGQGVLRECLQAADVEQVVAIGRTPTGQRHPKLRDVVHADLFNYATLSAQLDDIDACFFCVGVTSSRMSEADYTRLTCDLTLAAANALVAKNPRMVFVYVSGAGADSSETSATMWERVRGKTENALLALPFRGVYIFRPGMIEPLDGIKSKTTAYRIFYALMKPVLPLLRAAMPRHVLTTRQVGQAMLAVVRGGARKRVLGSADIGPLGRNATPP</sequence>
<dbReference type="InterPro" id="IPR036291">
    <property type="entry name" value="NAD(P)-bd_dom_sf"/>
</dbReference>